<evidence type="ECO:0000256" key="1">
    <source>
        <dbReference type="SAM" id="MobiDB-lite"/>
    </source>
</evidence>
<dbReference type="Proteomes" id="UP000559256">
    <property type="component" value="Unassembled WGS sequence"/>
</dbReference>
<name>A0A8H5FR60_9AGAR</name>
<evidence type="ECO:0000313" key="3">
    <source>
        <dbReference type="Proteomes" id="UP000559256"/>
    </source>
</evidence>
<reference evidence="2 3" key="1">
    <citation type="journal article" date="2020" name="ISME J.">
        <title>Uncovering the hidden diversity of litter-decomposition mechanisms in mushroom-forming fungi.</title>
        <authorList>
            <person name="Floudas D."/>
            <person name="Bentzer J."/>
            <person name="Ahren D."/>
            <person name="Johansson T."/>
            <person name="Persson P."/>
            <person name="Tunlid A."/>
        </authorList>
    </citation>
    <scope>NUCLEOTIDE SEQUENCE [LARGE SCALE GENOMIC DNA]</scope>
    <source>
        <strain evidence="2 3">CBS 291.85</strain>
    </source>
</reference>
<sequence>MSMQALKDYEVVMFEMGRMLVEGLRKGATGSDKEDRDKETGVKWINYLTETLANPFRILSFSTSDRKQPAKSLRVSPSNRCLPSSSSSLPTPIRVQSAYTVHSEHPTPSATLPHMPSFGSPTASSAYRKEEDR</sequence>
<accession>A0A8H5FR60</accession>
<feature type="region of interest" description="Disordered" evidence="1">
    <location>
        <begin position="64"/>
        <end position="133"/>
    </location>
</feature>
<dbReference type="AlphaFoldDB" id="A0A8H5FR60"/>
<feature type="compositionally biased region" description="Low complexity" evidence="1">
    <location>
        <begin position="76"/>
        <end position="92"/>
    </location>
</feature>
<comment type="caution">
    <text evidence="2">The sequence shown here is derived from an EMBL/GenBank/DDBJ whole genome shotgun (WGS) entry which is preliminary data.</text>
</comment>
<protein>
    <submittedName>
        <fullName evidence="2">Uncharacterized protein</fullName>
    </submittedName>
</protein>
<gene>
    <name evidence="2" type="ORF">D9758_013490</name>
</gene>
<dbReference type="EMBL" id="JAACJM010000101">
    <property type="protein sequence ID" value="KAF5346570.1"/>
    <property type="molecule type" value="Genomic_DNA"/>
</dbReference>
<proteinExistence type="predicted"/>
<keyword evidence="3" id="KW-1185">Reference proteome</keyword>
<evidence type="ECO:0000313" key="2">
    <source>
        <dbReference type="EMBL" id="KAF5346570.1"/>
    </source>
</evidence>
<organism evidence="2 3">
    <name type="scientific">Tetrapyrgos nigripes</name>
    <dbReference type="NCBI Taxonomy" id="182062"/>
    <lineage>
        <taxon>Eukaryota</taxon>
        <taxon>Fungi</taxon>
        <taxon>Dikarya</taxon>
        <taxon>Basidiomycota</taxon>
        <taxon>Agaricomycotina</taxon>
        <taxon>Agaricomycetes</taxon>
        <taxon>Agaricomycetidae</taxon>
        <taxon>Agaricales</taxon>
        <taxon>Marasmiineae</taxon>
        <taxon>Marasmiaceae</taxon>
        <taxon>Tetrapyrgos</taxon>
    </lineage>
</organism>